<dbReference type="SUPFAM" id="SSF57414">
    <property type="entry name" value="Hairpin loop containing domain-like"/>
    <property type="match status" value="2"/>
</dbReference>
<keyword evidence="2" id="KW-0472">Membrane</keyword>
<dbReference type="InterPro" id="IPR052774">
    <property type="entry name" value="Celegans_DevNeuronal_Protein"/>
</dbReference>
<dbReference type="Pfam" id="PF00024">
    <property type="entry name" value="PAN_1"/>
    <property type="match status" value="2"/>
</dbReference>
<name>A0AAJ7SID6_9ACAR</name>
<dbReference type="Gene3D" id="3.50.4.10">
    <property type="entry name" value="Hepatocyte Growth Factor"/>
    <property type="match status" value="2"/>
</dbReference>
<keyword evidence="5" id="KW-1185">Reference proteome</keyword>
<proteinExistence type="predicted"/>
<dbReference type="PROSITE" id="PS50948">
    <property type="entry name" value="PAN"/>
    <property type="match status" value="1"/>
</dbReference>
<dbReference type="Proteomes" id="UP000694867">
    <property type="component" value="Unplaced"/>
</dbReference>
<feature type="compositionally biased region" description="Polar residues" evidence="1">
    <location>
        <begin position="222"/>
        <end position="248"/>
    </location>
</feature>
<dbReference type="CDD" id="cd01099">
    <property type="entry name" value="PAN_AP_HGF"/>
    <property type="match status" value="1"/>
</dbReference>
<evidence type="ECO:0000259" key="3">
    <source>
        <dbReference type="PROSITE" id="PS50948"/>
    </source>
</evidence>
<dbReference type="InterPro" id="IPR001507">
    <property type="entry name" value="ZP_dom"/>
</dbReference>
<sequence length="603" mass="67703">MYYLVKTNVRTEKVCNRLWAFERFPNKMLRGYDNVAIFSSNRENCMAACLNERRFVCRAAEFNSITFQCHMSETDRRTTPVDDFIDAPGVDYFENACLDVDQVCSGVRMYDIAKLGPAQDVITHYVDLNYYPDKELLVSSKSECLRACTMDRDFLCRSVLFKPTESLGQNSCSLYHVDHVMFPDGAQIFKSMSSQLPLLDTGETVGFYMEANCANQSDTLSKLSSVTKRPTTTTSKVEQRSTTRQPSLTKEGYDDGACDSYGVCYDVSIQCTDQKIVVDVKTSRPFHGRIYAMGRSETCNTAVKNGQNFKLDLPLTGQECNTQSLGGVYTNTVVLQHHNVVLTKADKVYNVRCTYETSSKNISFGMMPVSDIDMRDPDNGLAQQITASPEAPVPRIMIFGVDGKEATTVRIGDKLTFKIEIPGNTPYGIFARSCVAMAKDARSTFEIIDDRGCPVDPAIFPRFRQVDSALESNYEAFRFTESYGVIFQCNVKYCIGKCEPVDCGAGKPSWGRRRRSIEDKEEMTLSQEIVVLDLQDDPPPSPSSQTQHREKVLIESRVLEEGQCASRTSLYVLAITTSAMLVSYVATVAYFLSQRRLNSKHYS</sequence>
<keyword evidence="2" id="KW-1133">Transmembrane helix</keyword>
<dbReference type="SMART" id="SM00241">
    <property type="entry name" value="ZP"/>
    <property type="match status" value="1"/>
</dbReference>
<dbReference type="InterPro" id="IPR003609">
    <property type="entry name" value="Pan_app"/>
</dbReference>
<organism evidence="5 6">
    <name type="scientific">Galendromus occidentalis</name>
    <name type="common">western predatory mite</name>
    <dbReference type="NCBI Taxonomy" id="34638"/>
    <lineage>
        <taxon>Eukaryota</taxon>
        <taxon>Metazoa</taxon>
        <taxon>Ecdysozoa</taxon>
        <taxon>Arthropoda</taxon>
        <taxon>Chelicerata</taxon>
        <taxon>Arachnida</taxon>
        <taxon>Acari</taxon>
        <taxon>Parasitiformes</taxon>
        <taxon>Mesostigmata</taxon>
        <taxon>Gamasina</taxon>
        <taxon>Phytoseioidea</taxon>
        <taxon>Phytoseiidae</taxon>
        <taxon>Typhlodrominae</taxon>
        <taxon>Galendromus</taxon>
    </lineage>
</organism>
<dbReference type="CTD" id="3354987"/>
<dbReference type="KEGG" id="goe:100902106"/>
<gene>
    <name evidence="6" type="primary">LOC100902106</name>
</gene>
<feature type="domain" description="ZP" evidence="4">
    <location>
        <begin position="270"/>
        <end position="510"/>
    </location>
</feature>
<evidence type="ECO:0000256" key="1">
    <source>
        <dbReference type="SAM" id="MobiDB-lite"/>
    </source>
</evidence>
<dbReference type="SMART" id="SM00473">
    <property type="entry name" value="PAN_AP"/>
    <property type="match status" value="2"/>
</dbReference>
<dbReference type="PANTHER" id="PTHR47327">
    <property type="entry name" value="FI18240P1-RELATED"/>
    <property type="match status" value="1"/>
</dbReference>
<evidence type="ECO:0000313" key="6">
    <source>
        <dbReference type="RefSeq" id="XP_028969048.1"/>
    </source>
</evidence>
<reference evidence="6" key="1">
    <citation type="submission" date="2025-08" db="UniProtKB">
        <authorList>
            <consortium name="RefSeq"/>
        </authorList>
    </citation>
    <scope>IDENTIFICATION</scope>
</reference>
<dbReference type="InterPro" id="IPR056953">
    <property type="entry name" value="CUT_N"/>
</dbReference>
<dbReference type="PANTHER" id="PTHR47327:SF1">
    <property type="entry name" value="RE15579P"/>
    <property type="match status" value="1"/>
</dbReference>
<evidence type="ECO:0000259" key="4">
    <source>
        <dbReference type="PROSITE" id="PS51034"/>
    </source>
</evidence>
<dbReference type="PROSITE" id="PS51034">
    <property type="entry name" value="ZP_2"/>
    <property type="match status" value="1"/>
</dbReference>
<feature type="transmembrane region" description="Helical" evidence="2">
    <location>
        <begin position="570"/>
        <end position="592"/>
    </location>
</feature>
<dbReference type="GO" id="GO:0009653">
    <property type="term" value="P:anatomical structure morphogenesis"/>
    <property type="evidence" value="ECO:0007669"/>
    <property type="project" value="TreeGrafter"/>
</dbReference>
<dbReference type="AlphaFoldDB" id="A0AAJ7SID6"/>
<feature type="domain" description="Apple" evidence="3">
    <location>
        <begin position="15"/>
        <end position="97"/>
    </location>
</feature>
<dbReference type="RefSeq" id="XP_028969048.1">
    <property type="nucleotide sequence ID" value="XM_029113215.1"/>
</dbReference>
<evidence type="ECO:0000256" key="2">
    <source>
        <dbReference type="SAM" id="Phobius"/>
    </source>
</evidence>
<keyword evidence="2" id="KW-0812">Transmembrane</keyword>
<feature type="region of interest" description="Disordered" evidence="1">
    <location>
        <begin position="222"/>
        <end position="250"/>
    </location>
</feature>
<accession>A0AAJ7SID6</accession>
<dbReference type="Pfam" id="PF25057">
    <property type="entry name" value="CUT_N"/>
    <property type="match status" value="1"/>
</dbReference>
<dbReference type="GeneID" id="100902106"/>
<protein>
    <submittedName>
        <fullName evidence="6">Uncharacterized protein LOC100902106</fullName>
    </submittedName>
</protein>
<evidence type="ECO:0000313" key="5">
    <source>
        <dbReference type="Proteomes" id="UP000694867"/>
    </source>
</evidence>